<keyword evidence="3" id="KW-1185">Reference proteome</keyword>
<evidence type="ECO:0000313" key="2">
    <source>
        <dbReference type="EMBL" id="KAK7493988.1"/>
    </source>
</evidence>
<dbReference type="AlphaFoldDB" id="A0ABD0L377"/>
<organism evidence="2 3">
    <name type="scientific">Batillaria attramentaria</name>
    <dbReference type="NCBI Taxonomy" id="370345"/>
    <lineage>
        <taxon>Eukaryota</taxon>
        <taxon>Metazoa</taxon>
        <taxon>Spiralia</taxon>
        <taxon>Lophotrochozoa</taxon>
        <taxon>Mollusca</taxon>
        <taxon>Gastropoda</taxon>
        <taxon>Caenogastropoda</taxon>
        <taxon>Sorbeoconcha</taxon>
        <taxon>Cerithioidea</taxon>
        <taxon>Batillariidae</taxon>
        <taxon>Batillaria</taxon>
    </lineage>
</organism>
<accession>A0ABD0L377</accession>
<reference evidence="2 3" key="1">
    <citation type="journal article" date="2023" name="Sci. Data">
        <title>Genome assembly of the Korean intertidal mud-creeper Batillaria attramentaria.</title>
        <authorList>
            <person name="Patra A.K."/>
            <person name="Ho P.T."/>
            <person name="Jun S."/>
            <person name="Lee S.J."/>
            <person name="Kim Y."/>
            <person name="Won Y.J."/>
        </authorList>
    </citation>
    <scope>NUCLEOTIDE SEQUENCE [LARGE SCALE GENOMIC DNA]</scope>
    <source>
        <strain evidence="2">Wonlab-2016</strain>
    </source>
</reference>
<feature type="region of interest" description="Disordered" evidence="1">
    <location>
        <begin position="26"/>
        <end position="45"/>
    </location>
</feature>
<protein>
    <submittedName>
        <fullName evidence="2">Uncharacterized protein</fullName>
    </submittedName>
</protein>
<sequence length="76" mass="8166">GVFRPSFKPLSGWAAQPIVAKKGTERYNAAAKPSERTTSNATRVEKESNIPVVISAAVMSSDVGCYNRPCQDSSLH</sequence>
<comment type="caution">
    <text evidence="2">The sequence shown here is derived from an EMBL/GenBank/DDBJ whole genome shotgun (WGS) entry which is preliminary data.</text>
</comment>
<feature type="non-terminal residue" evidence="2">
    <location>
        <position position="1"/>
    </location>
</feature>
<evidence type="ECO:0000256" key="1">
    <source>
        <dbReference type="SAM" id="MobiDB-lite"/>
    </source>
</evidence>
<evidence type="ECO:0000313" key="3">
    <source>
        <dbReference type="Proteomes" id="UP001519460"/>
    </source>
</evidence>
<name>A0ABD0L377_9CAEN</name>
<proteinExistence type="predicted"/>
<dbReference type="Proteomes" id="UP001519460">
    <property type="component" value="Unassembled WGS sequence"/>
</dbReference>
<gene>
    <name evidence="2" type="ORF">BaRGS_00014870</name>
</gene>
<dbReference type="EMBL" id="JACVVK020000088">
    <property type="protein sequence ID" value="KAK7493988.1"/>
    <property type="molecule type" value="Genomic_DNA"/>
</dbReference>